<dbReference type="Pfam" id="PF00069">
    <property type="entry name" value="Pkinase"/>
    <property type="match status" value="1"/>
</dbReference>
<feature type="domain" description="Protein kinase" evidence="3">
    <location>
        <begin position="62"/>
        <end position="155"/>
    </location>
</feature>
<dbReference type="EMBL" id="JAAAID010000539">
    <property type="protein sequence ID" value="KAG0016369.1"/>
    <property type="molecule type" value="Genomic_DNA"/>
</dbReference>
<evidence type="ECO:0000256" key="1">
    <source>
        <dbReference type="ARBA" id="ARBA00008874"/>
    </source>
</evidence>
<sequence>MERIASSGSIKRPSSINSGSSYIPTSPVSSVAPVSVALHDDQFSNNPEDYEVKLPIGTKETPPPANQARYGSSAVVYNAYYKPLNKRVAIKVIDLDMFERNQIDELRRETQVMALCKHPNVLRVNGAFVTDSKLYIVTPYLSAGKSMTSFRKAKG</sequence>
<accession>A0A9P6T0L7</accession>
<dbReference type="AlphaFoldDB" id="A0A9P6T0L7"/>
<dbReference type="InterPro" id="IPR011009">
    <property type="entry name" value="Kinase-like_dom_sf"/>
</dbReference>
<proteinExistence type="inferred from homology"/>
<dbReference type="GO" id="GO:0043539">
    <property type="term" value="F:protein serine/threonine kinase activator activity"/>
    <property type="evidence" value="ECO:0007669"/>
    <property type="project" value="InterPro"/>
</dbReference>
<comment type="similarity">
    <text evidence="1">Belongs to the protein kinase superfamily. STE Ser/Thr protein kinase family. STE20 subfamily.</text>
</comment>
<dbReference type="PANTHER" id="PTHR48014:SF21">
    <property type="entry name" value="SERINE_THREONINE-PROTEIN KINASE FRAY2"/>
    <property type="match status" value="1"/>
</dbReference>
<evidence type="ECO:0000256" key="2">
    <source>
        <dbReference type="SAM" id="MobiDB-lite"/>
    </source>
</evidence>
<dbReference type="Proteomes" id="UP000703661">
    <property type="component" value="Unassembled WGS sequence"/>
</dbReference>
<dbReference type="GO" id="GO:0006611">
    <property type="term" value="P:protein export from nucleus"/>
    <property type="evidence" value="ECO:0007669"/>
    <property type="project" value="TreeGrafter"/>
</dbReference>
<dbReference type="GO" id="GO:1902554">
    <property type="term" value="C:serine/threonine protein kinase complex"/>
    <property type="evidence" value="ECO:0007669"/>
    <property type="project" value="TreeGrafter"/>
</dbReference>
<feature type="region of interest" description="Disordered" evidence="2">
    <location>
        <begin position="1"/>
        <end position="28"/>
    </location>
</feature>
<name>A0A9P6T0L7_9FUNG</name>
<reference evidence="4" key="1">
    <citation type="journal article" date="2020" name="Fungal Divers.">
        <title>Resolving the Mortierellaceae phylogeny through synthesis of multi-gene phylogenetics and phylogenomics.</title>
        <authorList>
            <person name="Vandepol N."/>
            <person name="Liber J."/>
            <person name="Desiro A."/>
            <person name="Na H."/>
            <person name="Kennedy M."/>
            <person name="Barry K."/>
            <person name="Grigoriev I.V."/>
            <person name="Miller A.N."/>
            <person name="O'Donnell K."/>
            <person name="Stajich J.E."/>
            <person name="Bonito G."/>
        </authorList>
    </citation>
    <scope>NUCLEOTIDE SEQUENCE</scope>
    <source>
        <strain evidence="4">NRRL 2769</strain>
    </source>
</reference>
<dbReference type="SUPFAM" id="SSF56112">
    <property type="entry name" value="Protein kinase-like (PK-like)"/>
    <property type="match status" value="1"/>
</dbReference>
<dbReference type="PROSITE" id="PS50011">
    <property type="entry name" value="PROTEIN_KINASE_DOM"/>
    <property type="match status" value="1"/>
</dbReference>
<feature type="compositionally biased region" description="Polar residues" evidence="2">
    <location>
        <begin position="1"/>
        <end position="24"/>
    </location>
</feature>
<dbReference type="GO" id="GO:0004672">
    <property type="term" value="F:protein kinase activity"/>
    <property type="evidence" value="ECO:0007669"/>
    <property type="project" value="InterPro"/>
</dbReference>
<dbReference type="PANTHER" id="PTHR48014">
    <property type="entry name" value="SERINE/THREONINE-PROTEIN KINASE FRAY2"/>
    <property type="match status" value="1"/>
</dbReference>
<gene>
    <name evidence="4" type="ORF">BGZ80_009263</name>
</gene>
<dbReference type="GO" id="GO:0005524">
    <property type="term" value="F:ATP binding"/>
    <property type="evidence" value="ECO:0007669"/>
    <property type="project" value="InterPro"/>
</dbReference>
<keyword evidence="5" id="KW-1185">Reference proteome</keyword>
<evidence type="ECO:0000313" key="5">
    <source>
        <dbReference type="Proteomes" id="UP000703661"/>
    </source>
</evidence>
<evidence type="ECO:0000313" key="4">
    <source>
        <dbReference type="EMBL" id="KAG0016369.1"/>
    </source>
</evidence>
<comment type="caution">
    <text evidence="4">The sequence shown here is derived from an EMBL/GenBank/DDBJ whole genome shotgun (WGS) entry which is preliminary data.</text>
</comment>
<dbReference type="InterPro" id="IPR047173">
    <property type="entry name" value="STRAD_A/B-like"/>
</dbReference>
<evidence type="ECO:0000259" key="3">
    <source>
        <dbReference type="PROSITE" id="PS50011"/>
    </source>
</evidence>
<dbReference type="InterPro" id="IPR000719">
    <property type="entry name" value="Prot_kinase_dom"/>
</dbReference>
<organism evidence="4 5">
    <name type="scientific">Entomortierella chlamydospora</name>
    <dbReference type="NCBI Taxonomy" id="101097"/>
    <lineage>
        <taxon>Eukaryota</taxon>
        <taxon>Fungi</taxon>
        <taxon>Fungi incertae sedis</taxon>
        <taxon>Mucoromycota</taxon>
        <taxon>Mortierellomycotina</taxon>
        <taxon>Mortierellomycetes</taxon>
        <taxon>Mortierellales</taxon>
        <taxon>Mortierellaceae</taxon>
        <taxon>Entomortierella</taxon>
    </lineage>
</organism>
<protein>
    <recommendedName>
        <fullName evidence="3">Protein kinase domain-containing protein</fullName>
    </recommendedName>
</protein>
<dbReference type="Gene3D" id="3.30.200.20">
    <property type="entry name" value="Phosphorylase Kinase, domain 1"/>
    <property type="match status" value="1"/>
</dbReference>